<proteinExistence type="inferred from homology"/>
<evidence type="ECO:0000256" key="6">
    <source>
        <dbReference type="ARBA" id="ARBA00022676"/>
    </source>
</evidence>
<dbReference type="OrthoDB" id="9766909at2"/>
<evidence type="ECO:0000256" key="2">
    <source>
        <dbReference type="ARBA" id="ARBA00007739"/>
    </source>
</evidence>
<evidence type="ECO:0000256" key="7">
    <source>
        <dbReference type="ARBA" id="ARBA00022679"/>
    </source>
</evidence>
<dbReference type="SUPFAM" id="SSF56601">
    <property type="entry name" value="beta-lactamase/transpeptidase-like"/>
    <property type="match status" value="1"/>
</dbReference>
<dbReference type="Pfam" id="PF00912">
    <property type="entry name" value="Transgly"/>
    <property type="match status" value="1"/>
</dbReference>
<dbReference type="GO" id="GO:0009002">
    <property type="term" value="F:serine-type D-Ala-D-Ala carboxypeptidase activity"/>
    <property type="evidence" value="ECO:0007669"/>
    <property type="project" value="UniProtKB-EC"/>
</dbReference>
<dbReference type="InterPro" id="IPR012338">
    <property type="entry name" value="Beta-lactam/transpept-like"/>
</dbReference>
<evidence type="ECO:0000256" key="14">
    <source>
        <dbReference type="ARBA" id="ARBA00023268"/>
    </source>
</evidence>
<dbReference type="Gene3D" id="1.10.3810.10">
    <property type="entry name" value="Biosynthetic peptidoglycan transglycosylase-like"/>
    <property type="match status" value="1"/>
</dbReference>
<reference evidence="21" key="1">
    <citation type="submission" date="2014-08" db="EMBL/GenBank/DDBJ databases">
        <title>Comparative genomics of the Paenibacillus odorifer group.</title>
        <authorList>
            <person name="den Bakker H.C."/>
            <person name="Tsai Y.-C.Y.-C."/>
            <person name="Martin N."/>
            <person name="Korlach J."/>
            <person name="Wiedmann M."/>
        </authorList>
    </citation>
    <scope>NUCLEOTIDE SEQUENCE [LARGE SCALE GENOMIC DNA]</scope>
    <source>
        <strain evidence="21">DSM 13188</strain>
    </source>
</reference>
<keyword evidence="8 18" id="KW-0812">Transmembrane</keyword>
<dbReference type="KEGG" id="pbd:PBOR_33060"/>
<dbReference type="InterPro" id="IPR023346">
    <property type="entry name" value="Lysozyme-like_dom_sf"/>
</dbReference>
<evidence type="ECO:0000256" key="4">
    <source>
        <dbReference type="ARBA" id="ARBA00022645"/>
    </source>
</evidence>
<dbReference type="Gene3D" id="3.40.710.10">
    <property type="entry name" value="DD-peptidase/beta-lactamase superfamily"/>
    <property type="match status" value="1"/>
</dbReference>
<keyword evidence="5" id="KW-0645">Protease</keyword>
<protein>
    <submittedName>
        <fullName evidence="21">Uncharacterized protein</fullName>
    </submittedName>
</protein>
<dbReference type="GO" id="GO:0008360">
    <property type="term" value="P:regulation of cell shape"/>
    <property type="evidence" value="ECO:0007669"/>
    <property type="project" value="UniProtKB-KW"/>
</dbReference>
<dbReference type="InterPro" id="IPR050396">
    <property type="entry name" value="Glycosyltr_51/Transpeptidase"/>
</dbReference>
<dbReference type="AlphaFoldDB" id="A0A089LI25"/>
<dbReference type="GO" id="GO:0071555">
    <property type="term" value="P:cell wall organization"/>
    <property type="evidence" value="ECO:0007669"/>
    <property type="project" value="UniProtKB-KW"/>
</dbReference>
<evidence type="ECO:0000256" key="17">
    <source>
        <dbReference type="ARBA" id="ARBA00049902"/>
    </source>
</evidence>
<dbReference type="GO" id="GO:0006508">
    <property type="term" value="P:proteolysis"/>
    <property type="evidence" value="ECO:0007669"/>
    <property type="project" value="UniProtKB-KW"/>
</dbReference>
<evidence type="ECO:0000256" key="10">
    <source>
        <dbReference type="ARBA" id="ARBA00022960"/>
    </source>
</evidence>
<keyword evidence="3" id="KW-1003">Cell membrane</keyword>
<keyword evidence="11" id="KW-0573">Peptidoglycan synthesis</keyword>
<keyword evidence="14" id="KW-0511">Multifunctional enzyme</keyword>
<keyword evidence="9" id="KW-0378">Hydrolase</keyword>
<dbReference type="PANTHER" id="PTHR32282">
    <property type="entry name" value="BINDING PROTEIN TRANSPEPTIDASE, PUTATIVE-RELATED"/>
    <property type="match status" value="1"/>
</dbReference>
<dbReference type="SUPFAM" id="SSF53955">
    <property type="entry name" value="Lysozyme-like"/>
    <property type="match status" value="1"/>
</dbReference>
<evidence type="ECO:0000256" key="12">
    <source>
        <dbReference type="ARBA" id="ARBA00022989"/>
    </source>
</evidence>
<feature type="domain" description="Penicillin-binding protein transpeptidase" evidence="19">
    <location>
        <begin position="338"/>
        <end position="615"/>
    </location>
</feature>
<evidence type="ECO:0000259" key="20">
    <source>
        <dbReference type="Pfam" id="PF00912"/>
    </source>
</evidence>
<evidence type="ECO:0000256" key="3">
    <source>
        <dbReference type="ARBA" id="ARBA00022475"/>
    </source>
</evidence>
<evidence type="ECO:0000256" key="9">
    <source>
        <dbReference type="ARBA" id="ARBA00022801"/>
    </source>
</evidence>
<keyword evidence="22" id="KW-1185">Reference proteome</keyword>
<comment type="catalytic activity">
    <reaction evidence="16">
        <text>Preferential cleavage: (Ac)2-L-Lys-D-Ala-|-D-Ala. Also transpeptidation of peptidyl-alanyl moieties that are N-acyl substituents of D-alanine.</text>
        <dbReference type="EC" id="3.4.16.4"/>
    </reaction>
</comment>
<dbReference type="InterPro" id="IPR001460">
    <property type="entry name" value="PCN-bd_Tpept"/>
</dbReference>
<evidence type="ECO:0000256" key="8">
    <source>
        <dbReference type="ARBA" id="ARBA00022692"/>
    </source>
</evidence>
<keyword evidence="4" id="KW-0121">Carboxypeptidase</keyword>
<comment type="similarity">
    <text evidence="1">In the C-terminal section; belongs to the transpeptidase family.</text>
</comment>
<evidence type="ECO:0000313" key="21">
    <source>
        <dbReference type="EMBL" id="AIQ61191.1"/>
    </source>
</evidence>
<dbReference type="InterPro" id="IPR001264">
    <property type="entry name" value="Glyco_trans_51"/>
</dbReference>
<keyword evidence="6" id="KW-0328">Glycosyltransferase</keyword>
<gene>
    <name evidence="21" type="ORF">PBOR_33060</name>
</gene>
<dbReference type="FunFam" id="1.10.3810.10:FF:000001">
    <property type="entry name" value="Penicillin-binding protein 1A"/>
    <property type="match status" value="1"/>
</dbReference>
<dbReference type="GO" id="GO:0009252">
    <property type="term" value="P:peptidoglycan biosynthetic process"/>
    <property type="evidence" value="ECO:0007669"/>
    <property type="project" value="UniProtKB-KW"/>
</dbReference>
<sequence>MDTAGMRTGRKQLLRICYAGFDLAVILSMLMLAGLIYIIQYGGLMLDRYPEKMILPESSVIIASDGTVLRRIPLPETGYRTNAGLGEMPQLLIDTFIAVEDRRFYSHEGLDYQGIARALVNNTVRMGVSEGGSSITQQLARGLYLNRGQNLLRKLNEASIALALEKRLSKDEILQLYLNQIYMGQGQYGVKSAAERYFGISDLKQLGIGQIATLAAIPKGPSIYNPADNLERSASRRNLVLRIMQQHKLITTDQMTAAMNSTYQPPVKAKTEIVGASYMDAALQEAMQQTGLSQKELRTGGYTLVTGMNIGAQRAMEHVFSQEDAFPPNGKDQRAEAAMVIIDQRTGEVAALLGGRNPSTGDLNRAIIPSRQPGSALKPIIDYGPALESGKYTPDSLLPDVKTAYGSYRPANLNGVYRGQVSMRVALQQSINAPAVWLLQQVGVSYARGFAARLGVNLAAEDNHLAIALGGLHSGVSPLTMAQAYTVFANGGILNKAYLVRSIRDAQDRVVYSHVSAPQQVISARTAADMTGMLRQAVSEGTGRRARMDVTVAGKTGTTQLDMPGVPGKANRDLWFVGYTPRWTAAVWMGFDRSGPDNYMTAGSGLAAALFSRILSKL</sequence>
<dbReference type="Pfam" id="PF00905">
    <property type="entry name" value="Transpeptidase"/>
    <property type="match status" value="1"/>
</dbReference>
<evidence type="ECO:0000256" key="18">
    <source>
        <dbReference type="SAM" id="Phobius"/>
    </source>
</evidence>
<evidence type="ECO:0000256" key="11">
    <source>
        <dbReference type="ARBA" id="ARBA00022984"/>
    </source>
</evidence>
<dbReference type="InterPro" id="IPR036950">
    <property type="entry name" value="PBP_transglycosylase"/>
</dbReference>
<evidence type="ECO:0000256" key="13">
    <source>
        <dbReference type="ARBA" id="ARBA00023136"/>
    </source>
</evidence>
<comment type="similarity">
    <text evidence="2">In the N-terminal section; belongs to the glycosyltransferase 51 family.</text>
</comment>
<organism evidence="21 22">
    <name type="scientific">Paenibacillus borealis</name>
    <dbReference type="NCBI Taxonomy" id="160799"/>
    <lineage>
        <taxon>Bacteria</taxon>
        <taxon>Bacillati</taxon>
        <taxon>Bacillota</taxon>
        <taxon>Bacilli</taxon>
        <taxon>Bacillales</taxon>
        <taxon>Paenibacillaceae</taxon>
        <taxon>Paenibacillus</taxon>
    </lineage>
</organism>
<keyword evidence="7" id="KW-0808">Transferase</keyword>
<name>A0A089LI25_PAEBO</name>
<dbReference type="PANTHER" id="PTHR32282:SF32">
    <property type="entry name" value="PENICILLIN-BINDING PROTEIN 2A"/>
    <property type="match status" value="1"/>
</dbReference>
<feature type="domain" description="Glycosyl transferase family 51" evidence="20">
    <location>
        <begin position="68"/>
        <end position="245"/>
    </location>
</feature>
<feature type="transmembrane region" description="Helical" evidence="18">
    <location>
        <begin position="16"/>
        <end position="39"/>
    </location>
</feature>
<evidence type="ECO:0000259" key="19">
    <source>
        <dbReference type="Pfam" id="PF00905"/>
    </source>
</evidence>
<dbReference type="GO" id="GO:0030288">
    <property type="term" value="C:outer membrane-bounded periplasmic space"/>
    <property type="evidence" value="ECO:0007669"/>
    <property type="project" value="TreeGrafter"/>
</dbReference>
<evidence type="ECO:0000256" key="16">
    <source>
        <dbReference type="ARBA" id="ARBA00034000"/>
    </source>
</evidence>
<comment type="catalytic activity">
    <reaction evidence="17">
        <text>[GlcNAc-(1-&gt;4)-Mur2Ac(oyl-L-Ala-gamma-D-Glu-L-Lys-D-Ala-D-Ala)](n)-di-trans,octa-cis-undecaprenyl diphosphate + beta-D-GlcNAc-(1-&gt;4)-Mur2Ac(oyl-L-Ala-gamma-D-Glu-L-Lys-D-Ala-D-Ala)-di-trans,octa-cis-undecaprenyl diphosphate = [GlcNAc-(1-&gt;4)-Mur2Ac(oyl-L-Ala-gamma-D-Glu-L-Lys-D-Ala-D-Ala)](n+1)-di-trans,octa-cis-undecaprenyl diphosphate + di-trans,octa-cis-undecaprenyl diphosphate + H(+)</text>
        <dbReference type="Rhea" id="RHEA:23708"/>
        <dbReference type="Rhea" id="RHEA-COMP:9602"/>
        <dbReference type="Rhea" id="RHEA-COMP:9603"/>
        <dbReference type="ChEBI" id="CHEBI:15378"/>
        <dbReference type="ChEBI" id="CHEBI:58405"/>
        <dbReference type="ChEBI" id="CHEBI:60033"/>
        <dbReference type="ChEBI" id="CHEBI:78435"/>
        <dbReference type="EC" id="2.4.99.28"/>
    </reaction>
</comment>
<keyword evidence="15" id="KW-0961">Cell wall biogenesis/degradation</keyword>
<dbReference type="GO" id="GO:0008658">
    <property type="term" value="F:penicillin binding"/>
    <property type="evidence" value="ECO:0007669"/>
    <property type="project" value="InterPro"/>
</dbReference>
<dbReference type="GO" id="GO:0008955">
    <property type="term" value="F:peptidoglycan glycosyltransferase activity"/>
    <property type="evidence" value="ECO:0007669"/>
    <property type="project" value="UniProtKB-EC"/>
</dbReference>
<dbReference type="HOGENOM" id="CLU_006354_2_2_9"/>
<dbReference type="EMBL" id="CP009285">
    <property type="protein sequence ID" value="AIQ61191.1"/>
    <property type="molecule type" value="Genomic_DNA"/>
</dbReference>
<keyword evidence="10" id="KW-0133">Cell shape</keyword>
<evidence type="ECO:0000313" key="22">
    <source>
        <dbReference type="Proteomes" id="UP000029518"/>
    </source>
</evidence>
<dbReference type="NCBIfam" id="TIGR02074">
    <property type="entry name" value="PBP_1a_fam"/>
    <property type="match status" value="1"/>
</dbReference>
<evidence type="ECO:0000256" key="15">
    <source>
        <dbReference type="ARBA" id="ARBA00023316"/>
    </source>
</evidence>
<evidence type="ECO:0000256" key="5">
    <source>
        <dbReference type="ARBA" id="ARBA00022670"/>
    </source>
</evidence>
<dbReference type="Proteomes" id="UP000029518">
    <property type="component" value="Chromosome"/>
</dbReference>
<keyword evidence="13 18" id="KW-0472">Membrane</keyword>
<evidence type="ECO:0000256" key="1">
    <source>
        <dbReference type="ARBA" id="ARBA00007090"/>
    </source>
</evidence>
<accession>A0A089LI25</accession>
<keyword evidence="12 18" id="KW-1133">Transmembrane helix</keyword>